<dbReference type="PROSITE" id="PS50943">
    <property type="entry name" value="HTH_CROC1"/>
    <property type="match status" value="1"/>
</dbReference>
<gene>
    <name evidence="2" type="ORF">HNR07_000745</name>
</gene>
<dbReference type="EMBL" id="JACHDO010000001">
    <property type="protein sequence ID" value="MBB5489608.1"/>
    <property type="molecule type" value="Genomic_DNA"/>
</dbReference>
<dbReference type="InterPro" id="IPR001387">
    <property type="entry name" value="Cro/C1-type_HTH"/>
</dbReference>
<evidence type="ECO:0000313" key="3">
    <source>
        <dbReference type="Proteomes" id="UP000579647"/>
    </source>
</evidence>
<dbReference type="GO" id="GO:0003677">
    <property type="term" value="F:DNA binding"/>
    <property type="evidence" value="ECO:0007669"/>
    <property type="project" value="InterPro"/>
</dbReference>
<dbReference type="Pfam" id="PF19054">
    <property type="entry name" value="DUF5753"/>
    <property type="match status" value="1"/>
</dbReference>
<proteinExistence type="predicted"/>
<sequence>MTDSSSPTLRLRRLATMLRRAREEAGYTATQVGNKFKWSAGKVTKMETTETKRIKADDLDKLMDLYEITGAEQRASMHALAKDARQRGWWSKYKEVFTDRALPDFEAEASMIRTYEAQMVPGLLQTPTYAEALLLGGRFGNPEIIKKKAEARMVRREILTRINPARFRAIIDEGALRRAIGGPEVLKEQLAYLHYMAQLPNVDIQVLTSDTGSHAGLCAPFTILDFPDPLDLPIVYIDTASNGLFLEEPEDVEAHSAIFGDIQGSALSTVRSADLIIDIMKSLESPS</sequence>
<dbReference type="RefSeq" id="WP_184361922.1">
    <property type="nucleotide sequence ID" value="NZ_BAAAKM010000100.1"/>
</dbReference>
<dbReference type="SUPFAM" id="SSF47413">
    <property type="entry name" value="lambda repressor-like DNA-binding domains"/>
    <property type="match status" value="1"/>
</dbReference>
<name>A0A840WHQ9_9ACTN</name>
<protein>
    <submittedName>
        <fullName evidence="2">Transcriptional regulator with XRE-family HTH domain</fullName>
    </submittedName>
</protein>
<dbReference type="SMART" id="SM00530">
    <property type="entry name" value="HTH_XRE"/>
    <property type="match status" value="1"/>
</dbReference>
<evidence type="ECO:0000259" key="1">
    <source>
        <dbReference type="PROSITE" id="PS50943"/>
    </source>
</evidence>
<reference evidence="2 3" key="1">
    <citation type="submission" date="2020-08" db="EMBL/GenBank/DDBJ databases">
        <title>Sequencing the genomes of 1000 actinobacteria strains.</title>
        <authorList>
            <person name="Klenk H.-P."/>
        </authorList>
    </citation>
    <scope>NUCLEOTIDE SEQUENCE [LARGE SCALE GENOMIC DNA]</scope>
    <source>
        <strain evidence="2 3">DSM 44598</strain>
    </source>
</reference>
<dbReference type="AlphaFoldDB" id="A0A840WHQ9"/>
<comment type="caution">
    <text evidence="2">The sequence shown here is derived from an EMBL/GenBank/DDBJ whole genome shotgun (WGS) entry which is preliminary data.</text>
</comment>
<dbReference type="Pfam" id="PF13560">
    <property type="entry name" value="HTH_31"/>
    <property type="match status" value="1"/>
</dbReference>
<evidence type="ECO:0000313" key="2">
    <source>
        <dbReference type="EMBL" id="MBB5489608.1"/>
    </source>
</evidence>
<dbReference type="Gene3D" id="1.10.260.40">
    <property type="entry name" value="lambda repressor-like DNA-binding domains"/>
    <property type="match status" value="1"/>
</dbReference>
<feature type="domain" description="HTH cro/C1-type" evidence="1">
    <location>
        <begin position="18"/>
        <end position="73"/>
    </location>
</feature>
<organism evidence="2 3">
    <name type="scientific">Nocardiopsis metallicus</name>
    <dbReference type="NCBI Taxonomy" id="179819"/>
    <lineage>
        <taxon>Bacteria</taxon>
        <taxon>Bacillati</taxon>
        <taxon>Actinomycetota</taxon>
        <taxon>Actinomycetes</taxon>
        <taxon>Streptosporangiales</taxon>
        <taxon>Nocardiopsidaceae</taxon>
        <taxon>Nocardiopsis</taxon>
    </lineage>
</organism>
<accession>A0A840WHQ9</accession>
<keyword evidence="3" id="KW-1185">Reference proteome</keyword>
<dbReference type="InterPro" id="IPR010982">
    <property type="entry name" value="Lambda_DNA-bd_dom_sf"/>
</dbReference>
<dbReference type="CDD" id="cd00093">
    <property type="entry name" value="HTH_XRE"/>
    <property type="match status" value="1"/>
</dbReference>
<dbReference type="Proteomes" id="UP000579647">
    <property type="component" value="Unassembled WGS sequence"/>
</dbReference>
<dbReference type="InterPro" id="IPR043917">
    <property type="entry name" value="DUF5753"/>
</dbReference>